<organism evidence="6 7">
    <name type="scientific">Cinnamomum micranthum f. kanehirae</name>
    <dbReference type="NCBI Taxonomy" id="337451"/>
    <lineage>
        <taxon>Eukaryota</taxon>
        <taxon>Viridiplantae</taxon>
        <taxon>Streptophyta</taxon>
        <taxon>Embryophyta</taxon>
        <taxon>Tracheophyta</taxon>
        <taxon>Spermatophyta</taxon>
        <taxon>Magnoliopsida</taxon>
        <taxon>Magnoliidae</taxon>
        <taxon>Laurales</taxon>
        <taxon>Lauraceae</taxon>
        <taxon>Cinnamomum</taxon>
    </lineage>
</organism>
<comment type="caution">
    <text evidence="6">The sequence shown here is derived from an EMBL/GenBank/DDBJ whole genome shotgun (WGS) entry which is preliminary data.</text>
</comment>
<keyword evidence="2 5" id="KW-0732">Signal</keyword>
<gene>
    <name evidence="6" type="ORF">CKAN_02461900</name>
</gene>
<dbReference type="PRINTS" id="PR00131">
    <property type="entry name" value="GLHYDRLASE1"/>
</dbReference>
<evidence type="ECO:0000313" key="7">
    <source>
        <dbReference type="Proteomes" id="UP000283530"/>
    </source>
</evidence>
<sequence>MKFYYLLFLVTSSQVGFCQTTSKLSRNDFPSTFVFGSGTSAYQVEGAAAEDGRTPSIWDTFAHAGKMPDKSTGDIASDEYHKYKEDVQLMVETGLDAYRFSISWSRLIPHGRGPVNPKGLQYYNNLINELISHGIQPHVTLFFYDLPQDLEDEYGGWLSPKIVKDFTAYANVCFREFGDRVLYWTTLNEPNIFVLAGYDHGILPPQRCSYPYGNDCPSGNSTVEPYIVAHNCLLAHASVATLYRKRYQGKQQGFIGFNIFWYWFTPLTNSTEDINATQRAHDFFNGWFLDPLVSGDYPNSMKKNAGLKMPTFTKRESERVMSSFDFFGINHYHSMSVKDNQNSMDADQRDFFGDMSAKLLVKGDGPPGSKFPIYPSGMQSTLEYFKQVYGNPPIYIHENGYPTPQDESLNDTWRVNYLNGFLENLLNAVRNGSNARGYFTWSFLDVFELLDGYQSRYGLYHVDFQDKDLKRLPKLSAHWYSNFLKKSQGTTVINKIHTPSPMSHCIDRCEEKERTGLNKRLSSVGQMFSLAFLFLVLILSQSSVSLGGNSDEIWRDDFPKSFVFGAGTSAYQAEGAAAEDGRSPSTWDKYTHEGFVLDKSNGDVSADQYHKYKEDVKLMSDIGLDAYRFSISWSRLLPDGRTVNPKGLKYYNSLIDELVSHGIEPHVTLLHLDFPQVLEDEYGGLLNPKIVEDFTTYADVCFRELGDRVAHWTTFNEPNIVSIAAYDSGFFPPQRCTPSASFFNCTAGNSSVEPYIVTHYALLAHASAARLYKEKYQAKQKGFIGMNVYAFWFMPYTNSTEDVEATQRALDFYIGWVLDPLVFGDYPKIMKKNVGSRLPSFTKRESKLLKGAFDFLGLNHYSSAYIEDDSSGPLPNQREFNTDMFVKFRLTKDDTPSGQLMPFSLPVIPSGLRSLLDYLDGAYGNPPLYVQENGFGMPHNESLNDTARIEYLKGYINATLEAIRDGANVKGYFVWSLLDVFEFLAGYQSRYGLYHVDFADKELTRRPKFSAHWYGKFLKGSKEIKIKKAGMKAAVNAAK</sequence>
<feature type="chain" id="PRO_5019291950" evidence="5">
    <location>
        <begin position="19"/>
        <end position="1039"/>
    </location>
</feature>
<evidence type="ECO:0000256" key="5">
    <source>
        <dbReference type="SAM" id="SignalP"/>
    </source>
</evidence>
<keyword evidence="7" id="KW-1185">Reference proteome</keyword>
<dbReference type="Gene3D" id="3.20.20.80">
    <property type="entry name" value="Glycosidases"/>
    <property type="match status" value="2"/>
</dbReference>
<evidence type="ECO:0000256" key="4">
    <source>
        <dbReference type="ARBA" id="ARBA00023180"/>
    </source>
</evidence>
<evidence type="ECO:0000256" key="2">
    <source>
        <dbReference type="ARBA" id="ARBA00022729"/>
    </source>
</evidence>
<dbReference type="Proteomes" id="UP000283530">
    <property type="component" value="Unassembled WGS sequence"/>
</dbReference>
<reference evidence="6 7" key="1">
    <citation type="journal article" date="2019" name="Nat. Plants">
        <title>Stout camphor tree genome fills gaps in understanding of flowering plant genome evolution.</title>
        <authorList>
            <person name="Chaw S.M."/>
            <person name="Liu Y.C."/>
            <person name="Wu Y.W."/>
            <person name="Wang H.Y."/>
            <person name="Lin C.I."/>
            <person name="Wu C.S."/>
            <person name="Ke H.M."/>
            <person name="Chang L.Y."/>
            <person name="Hsu C.Y."/>
            <person name="Yang H.T."/>
            <person name="Sudianto E."/>
            <person name="Hsu M.H."/>
            <person name="Wu K.P."/>
            <person name="Wang L.N."/>
            <person name="Leebens-Mack J.H."/>
            <person name="Tsai I.J."/>
        </authorList>
    </citation>
    <scope>NUCLEOTIDE SEQUENCE [LARGE SCALE GENOMIC DNA]</scope>
    <source>
        <strain evidence="7">cv. Chaw 1501</strain>
        <tissue evidence="6">Young leaves</tissue>
    </source>
</reference>
<keyword evidence="3 6" id="KW-0378">Hydrolase</keyword>
<evidence type="ECO:0000256" key="1">
    <source>
        <dbReference type="ARBA" id="ARBA00010838"/>
    </source>
</evidence>
<dbReference type="GO" id="GO:0008422">
    <property type="term" value="F:beta-glucosidase activity"/>
    <property type="evidence" value="ECO:0007669"/>
    <property type="project" value="TreeGrafter"/>
</dbReference>
<accession>A0A443PWY4</accession>
<protein>
    <submittedName>
        <fullName evidence="6">Glycoside hydrolase</fullName>
    </submittedName>
</protein>
<dbReference type="FunFam" id="3.20.20.80:FF:000069">
    <property type="entry name" value="Beta-glucosidase 1"/>
    <property type="match status" value="2"/>
</dbReference>
<evidence type="ECO:0000313" key="6">
    <source>
        <dbReference type="EMBL" id="RWR95281.1"/>
    </source>
</evidence>
<comment type="similarity">
    <text evidence="1">Belongs to the glycosyl hydrolase 1 family.</text>
</comment>
<dbReference type="InterPro" id="IPR001360">
    <property type="entry name" value="Glyco_hydro_1"/>
</dbReference>
<name>A0A443PWY4_9MAGN</name>
<dbReference type="InterPro" id="IPR017853">
    <property type="entry name" value="GH"/>
</dbReference>
<dbReference type="GO" id="GO:0005975">
    <property type="term" value="P:carbohydrate metabolic process"/>
    <property type="evidence" value="ECO:0007669"/>
    <property type="project" value="InterPro"/>
</dbReference>
<keyword evidence="4" id="KW-0325">Glycoprotein</keyword>
<proteinExistence type="inferred from homology"/>
<dbReference type="Pfam" id="PF00232">
    <property type="entry name" value="Glyco_hydro_1"/>
    <property type="match status" value="2"/>
</dbReference>
<dbReference type="PROSITE" id="PS00653">
    <property type="entry name" value="GLYCOSYL_HYDROL_F1_2"/>
    <property type="match status" value="2"/>
</dbReference>
<dbReference type="STRING" id="337451.A0A443PWY4"/>
<dbReference type="PANTHER" id="PTHR10353">
    <property type="entry name" value="GLYCOSYL HYDROLASE"/>
    <property type="match status" value="1"/>
</dbReference>
<feature type="signal peptide" evidence="5">
    <location>
        <begin position="1"/>
        <end position="18"/>
    </location>
</feature>
<dbReference type="InterPro" id="IPR033132">
    <property type="entry name" value="GH_1_N_CS"/>
</dbReference>
<dbReference type="PANTHER" id="PTHR10353:SF29">
    <property type="entry name" value="BETA-GLUCOSIDASE 11"/>
    <property type="match status" value="1"/>
</dbReference>
<dbReference type="AlphaFoldDB" id="A0A443PWY4"/>
<dbReference type="OrthoDB" id="65569at2759"/>
<evidence type="ECO:0000256" key="3">
    <source>
        <dbReference type="ARBA" id="ARBA00022801"/>
    </source>
</evidence>
<dbReference type="SUPFAM" id="SSF51445">
    <property type="entry name" value="(Trans)glycosidases"/>
    <property type="match status" value="2"/>
</dbReference>
<dbReference type="EMBL" id="QPKB01000011">
    <property type="protein sequence ID" value="RWR95281.1"/>
    <property type="molecule type" value="Genomic_DNA"/>
</dbReference>